<feature type="transmembrane region" description="Helical" evidence="1">
    <location>
        <begin position="43"/>
        <end position="62"/>
    </location>
</feature>
<dbReference type="Proteomes" id="UP000190683">
    <property type="component" value="Unassembled WGS sequence"/>
</dbReference>
<dbReference type="STRING" id="573983.B0681_02095"/>
<feature type="transmembrane region" description="Helical" evidence="1">
    <location>
        <begin position="118"/>
        <end position="135"/>
    </location>
</feature>
<dbReference type="EMBL" id="MUYV01000001">
    <property type="protein sequence ID" value="OOS26679.1"/>
    <property type="molecule type" value="Genomic_DNA"/>
</dbReference>
<comment type="caution">
    <text evidence="2">The sequence shown here is derived from an EMBL/GenBank/DDBJ whole genome shotgun (WGS) entry which is preliminary data.</text>
</comment>
<organism evidence="2 3">
    <name type="scientific">Moraxella porci DSM 25326</name>
    <dbReference type="NCBI Taxonomy" id="573983"/>
    <lineage>
        <taxon>Bacteria</taxon>
        <taxon>Pseudomonadati</taxon>
        <taxon>Pseudomonadota</taxon>
        <taxon>Gammaproteobacteria</taxon>
        <taxon>Moraxellales</taxon>
        <taxon>Moraxellaceae</taxon>
        <taxon>Moraxella</taxon>
    </lineage>
</organism>
<reference evidence="2 3" key="1">
    <citation type="submission" date="2017-02" db="EMBL/GenBank/DDBJ databases">
        <title>Draft genome sequence of Moraxella porci CCUG 54912T type strain.</title>
        <authorList>
            <person name="Salva-Serra F."/>
            <person name="Engstrom-Jakobsson H."/>
            <person name="Thorell K."/>
            <person name="Jaen-Luchoro D."/>
            <person name="Gonzales-Siles L."/>
            <person name="Karlsson R."/>
            <person name="Yazdan S."/>
            <person name="Boulund F."/>
            <person name="Johnning A."/>
            <person name="Engstrand L."/>
            <person name="Kristiansson E."/>
            <person name="Moore E."/>
        </authorList>
    </citation>
    <scope>NUCLEOTIDE SEQUENCE [LARGE SCALE GENOMIC DNA]</scope>
    <source>
        <strain evidence="2 3">CCUG 54912</strain>
    </source>
</reference>
<sequence>MNKAQIYALMAGLLFGAGLLISGMANPAKVIGFLDIFGAFDAGLAFVMIGAISVAIVPFTLAKRHMATHDDGKFDLPTATSIDRSLITGALLFGIGWGLVGICPAPALSLMGLGRFEALYFFMPMLVAMFGFDWVRRHGSKA</sequence>
<keyword evidence="1" id="KW-0472">Membrane</keyword>
<keyword evidence="1" id="KW-0812">Transmembrane</keyword>
<dbReference type="RefSeq" id="WP_078317074.1">
    <property type="nucleotide sequence ID" value="NZ_MUYV01000001.1"/>
</dbReference>
<dbReference type="AlphaFoldDB" id="A0A1T0CWR8"/>
<name>A0A1T0CWR8_9GAMM</name>
<evidence type="ECO:0000313" key="2">
    <source>
        <dbReference type="EMBL" id="OOS26679.1"/>
    </source>
</evidence>
<keyword evidence="3" id="KW-1185">Reference proteome</keyword>
<evidence type="ECO:0000313" key="3">
    <source>
        <dbReference type="Proteomes" id="UP000190683"/>
    </source>
</evidence>
<evidence type="ECO:0000256" key="1">
    <source>
        <dbReference type="SAM" id="Phobius"/>
    </source>
</evidence>
<keyword evidence="1" id="KW-1133">Transmembrane helix</keyword>
<accession>A0A1T0CWR8</accession>
<protein>
    <submittedName>
        <fullName evidence="2">YeeE/YedE family protein</fullName>
    </submittedName>
</protein>
<dbReference type="Pfam" id="PF20398">
    <property type="entry name" value="DUF6691"/>
    <property type="match status" value="1"/>
</dbReference>
<proteinExistence type="predicted"/>
<feature type="transmembrane region" description="Helical" evidence="1">
    <location>
        <begin position="90"/>
        <end position="112"/>
    </location>
</feature>
<gene>
    <name evidence="2" type="ORF">B0681_02095</name>
</gene>
<dbReference type="InterPro" id="IPR046513">
    <property type="entry name" value="DUF6691"/>
</dbReference>